<accession>A0A4S8P1K0</accession>
<sequence>MATSNLQAELRELREQMSALKETLNRQASRGSYDLRNRASEALEGASHAAGAVADYARDRADTVASAARRHPAAAASTALLTLGVIGGLIGYLIATSTPPQRHSRWGWN</sequence>
<keyword evidence="2" id="KW-1133">Transmembrane helix</keyword>
<dbReference type="AlphaFoldDB" id="A0A4S8P1K0"/>
<keyword evidence="1" id="KW-0175">Coiled coil</keyword>
<gene>
    <name evidence="3" type="ORF">FAA97_11220</name>
</gene>
<organism evidence="3 4">
    <name type="scientific">Peteryoungia ipomoeae</name>
    <dbReference type="NCBI Taxonomy" id="1210932"/>
    <lineage>
        <taxon>Bacteria</taxon>
        <taxon>Pseudomonadati</taxon>
        <taxon>Pseudomonadota</taxon>
        <taxon>Alphaproteobacteria</taxon>
        <taxon>Hyphomicrobiales</taxon>
        <taxon>Rhizobiaceae</taxon>
        <taxon>Peteryoungia</taxon>
    </lineage>
</organism>
<keyword evidence="2" id="KW-0812">Transmembrane</keyword>
<keyword evidence="4" id="KW-1185">Reference proteome</keyword>
<dbReference type="EMBL" id="STGV01000003">
    <property type="protein sequence ID" value="THV23171.1"/>
    <property type="molecule type" value="Genomic_DNA"/>
</dbReference>
<feature type="transmembrane region" description="Helical" evidence="2">
    <location>
        <begin position="73"/>
        <end position="95"/>
    </location>
</feature>
<feature type="coiled-coil region" evidence="1">
    <location>
        <begin position="3"/>
        <end position="30"/>
    </location>
</feature>
<protein>
    <submittedName>
        <fullName evidence="3">Uncharacterized protein</fullName>
    </submittedName>
</protein>
<comment type="caution">
    <text evidence="3">The sequence shown here is derived from an EMBL/GenBank/DDBJ whole genome shotgun (WGS) entry which is preliminary data.</text>
</comment>
<evidence type="ECO:0000256" key="2">
    <source>
        <dbReference type="SAM" id="Phobius"/>
    </source>
</evidence>
<reference evidence="3 4" key="1">
    <citation type="submission" date="2019-04" db="EMBL/GenBank/DDBJ databases">
        <title>Genome sequence of strain shin9-1.</title>
        <authorList>
            <person name="Gao J."/>
            <person name="Sun J."/>
        </authorList>
    </citation>
    <scope>NUCLEOTIDE SEQUENCE [LARGE SCALE GENOMIC DNA]</scope>
    <source>
        <strain evidence="4">shin9-1</strain>
    </source>
</reference>
<dbReference type="Proteomes" id="UP000308828">
    <property type="component" value="Unassembled WGS sequence"/>
</dbReference>
<evidence type="ECO:0000256" key="1">
    <source>
        <dbReference type="SAM" id="Coils"/>
    </source>
</evidence>
<evidence type="ECO:0000313" key="4">
    <source>
        <dbReference type="Proteomes" id="UP000308828"/>
    </source>
</evidence>
<dbReference type="OrthoDB" id="8366045at2"/>
<dbReference type="RefSeq" id="WP_136598613.1">
    <property type="nucleotide sequence ID" value="NZ_STGV01000003.1"/>
</dbReference>
<evidence type="ECO:0000313" key="3">
    <source>
        <dbReference type="EMBL" id="THV23171.1"/>
    </source>
</evidence>
<name>A0A4S8P1K0_9HYPH</name>
<proteinExistence type="predicted"/>
<keyword evidence="2" id="KW-0472">Membrane</keyword>